<keyword evidence="2" id="KW-0812">Transmembrane</keyword>
<comment type="caution">
    <text evidence="4">The sequence shown here is derived from an EMBL/GenBank/DDBJ whole genome shotgun (WGS) entry which is preliminary data.</text>
</comment>
<evidence type="ECO:0000313" key="5">
    <source>
        <dbReference type="Proteomes" id="UP000649345"/>
    </source>
</evidence>
<gene>
    <name evidence="4" type="ORF">H8S44_06410</name>
</gene>
<feature type="compositionally biased region" description="Basic and acidic residues" evidence="1">
    <location>
        <begin position="48"/>
        <end position="61"/>
    </location>
</feature>
<feature type="signal peptide" evidence="3">
    <location>
        <begin position="1"/>
        <end position="26"/>
    </location>
</feature>
<keyword evidence="2" id="KW-1133">Transmembrane helix</keyword>
<evidence type="ECO:0000256" key="3">
    <source>
        <dbReference type="SAM" id="SignalP"/>
    </source>
</evidence>
<evidence type="ECO:0000256" key="1">
    <source>
        <dbReference type="SAM" id="MobiDB-lite"/>
    </source>
</evidence>
<dbReference type="AlphaFoldDB" id="A0A923LBZ5"/>
<dbReference type="EMBL" id="JACOOR010000003">
    <property type="protein sequence ID" value="MBC5659399.1"/>
    <property type="molecule type" value="Genomic_DNA"/>
</dbReference>
<feature type="compositionally biased region" description="Low complexity" evidence="1">
    <location>
        <begin position="982"/>
        <end position="994"/>
    </location>
</feature>
<feature type="compositionally biased region" description="Low complexity" evidence="1">
    <location>
        <begin position="1001"/>
        <end position="1011"/>
    </location>
</feature>
<keyword evidence="3" id="KW-0732">Signal</keyword>
<evidence type="ECO:0000256" key="2">
    <source>
        <dbReference type="SAM" id="Phobius"/>
    </source>
</evidence>
<organism evidence="4 5">
    <name type="scientific">Anaerosacchariphilus hominis</name>
    <dbReference type="NCBI Taxonomy" id="2763017"/>
    <lineage>
        <taxon>Bacteria</taxon>
        <taxon>Bacillati</taxon>
        <taxon>Bacillota</taxon>
        <taxon>Clostridia</taxon>
        <taxon>Lachnospirales</taxon>
        <taxon>Lachnospiraceae</taxon>
        <taxon>Anaerosacchariphilus</taxon>
    </lineage>
</organism>
<feature type="region of interest" description="Disordered" evidence="1">
    <location>
        <begin position="982"/>
        <end position="1011"/>
    </location>
</feature>
<feature type="transmembrane region" description="Helical" evidence="2">
    <location>
        <begin position="1021"/>
        <end position="1041"/>
    </location>
</feature>
<dbReference type="Gene3D" id="2.160.20.20">
    <property type="match status" value="1"/>
</dbReference>
<feature type="region of interest" description="Disordered" evidence="1">
    <location>
        <begin position="29"/>
        <end position="104"/>
    </location>
</feature>
<sequence length="1050" mass="110623">MKHVRKLLAVLLACCLTVPTVKTVYAEETAEETIQTEKPVQSEIAETTGKESTTEETKEEKEDVTEETAESGGTVSDEKQEASEEPTGEIKPEEKAEAQSRELTGSAEATVAMQNDGSAVAEVDGQSYPSLQDAVDAAAGGQTVKVTADVDLTQTVVVEGKKLTLDLNGKKLYNSKDIWDGRPNDWSLVSVRENGDLTITGEGTLATKENDCYGVDLQDVTAKCTIESGTYIGNIHAVYVQSGALTVKGGNYSIQQLYPDASLSYEFVLNCYDANHANGTATITVSGGTFEKFNPGNNNAEGKGNSFLAEGYKAVQNGDSYEVVELKVAEINGTIYSSLLKAMEAAKSGDTIKMLEDEDLTEILTVDASKKVTLDLAGHTVKTLESTDKDTLIVKGELTIKDTVGSGKLQSKCAIEANGAAAKITVESSIIEVTGDYGFYAKEGGTVVINGGNITSYYAVLSGNNTTGDMNFTVNGGTLTAKYGPAIYMPGPVSLNVTGGTLNGGISLRMGKVRISGGTINAITANIDSPTEYYHYSGNAWLPDALYVFGGTYTSDTGSNALDLEITGGTLNCANGQGSAVAIYDLGAVEQSMTVKISGDAGLSTNATGRKAYQVLGKAEVDPNDENQHHANFWKDSYTGKVDSQLSGGYYSHEAEQKYIVSGKVCSKGSYAVNGRIYSYTIGAPEKAVVVTVPGTNVGTVSDKVTDKTTAETIANQVELAGDAALTAAAAPIRDNLASKDSTVHTSKAALEEQNHITLANDAEITTSVEPYLETTVTGITKTDTEKRIELDIKMYYNIKATAVDSTHGKMTATVAEKQLMPDTNVIGKELKISVKIPKGIFSETDAIFVKHTKEDGSVYNHEATLTTAATGEAEDTLTFVNKYGFSSFVIGTDTRSATVKYEDGTAAGTTVSYGPGDVGIKGLPAGPAKSGYTFKGWSLVTPGGTVLGTHSGKLTDALLTRLAEVTGTIIAKPVYEEIKSNTDTTTGSSNSGSTKKHHSSGSSKTATTVKAAKTGDESNIWLPAGMLAVAVLGLGCCMAYRKKKREKAE</sequence>
<dbReference type="RefSeq" id="WP_186871761.1">
    <property type="nucleotide sequence ID" value="NZ_JACOOR010000003.1"/>
</dbReference>
<keyword evidence="2" id="KW-0472">Membrane</keyword>
<keyword evidence="5" id="KW-1185">Reference proteome</keyword>
<dbReference type="Proteomes" id="UP000649345">
    <property type="component" value="Unassembled WGS sequence"/>
</dbReference>
<accession>A0A923LBZ5</accession>
<feature type="compositionally biased region" description="Basic and acidic residues" evidence="1">
    <location>
        <begin position="76"/>
        <end position="100"/>
    </location>
</feature>
<dbReference type="NCBIfam" id="TIGR01167">
    <property type="entry name" value="LPXTG_anchor"/>
    <property type="match status" value="1"/>
</dbReference>
<protein>
    <submittedName>
        <fullName evidence="4">LPXTG cell wall anchor domain-containing protein</fullName>
    </submittedName>
</protein>
<reference evidence="4" key="1">
    <citation type="submission" date="2020-08" db="EMBL/GenBank/DDBJ databases">
        <title>Genome public.</title>
        <authorList>
            <person name="Liu C."/>
            <person name="Sun Q."/>
        </authorList>
    </citation>
    <scope>NUCLEOTIDE SEQUENCE</scope>
    <source>
        <strain evidence="4">NSJ-68</strain>
    </source>
</reference>
<evidence type="ECO:0000313" key="4">
    <source>
        <dbReference type="EMBL" id="MBC5659399.1"/>
    </source>
</evidence>
<name>A0A923LBZ5_9FIRM</name>
<proteinExistence type="predicted"/>
<feature type="chain" id="PRO_5037093261" evidence="3">
    <location>
        <begin position="27"/>
        <end position="1050"/>
    </location>
</feature>
<dbReference type="InterPro" id="IPR011050">
    <property type="entry name" value="Pectin_lyase_fold/virulence"/>
</dbReference>
<dbReference type="InterPro" id="IPR012332">
    <property type="entry name" value="Autotransporter_pectin_lyase_C"/>
</dbReference>
<dbReference type="SUPFAM" id="SSF51126">
    <property type="entry name" value="Pectin lyase-like"/>
    <property type="match status" value="2"/>
</dbReference>